<dbReference type="Proteomes" id="UP001153636">
    <property type="component" value="Chromosome 22"/>
</dbReference>
<gene>
    <name evidence="2" type="ORF">PSYICH_LOCUS8293</name>
</gene>
<evidence type="ECO:0000256" key="1">
    <source>
        <dbReference type="SAM" id="Phobius"/>
    </source>
</evidence>
<protein>
    <submittedName>
        <fullName evidence="2">Uncharacterized protein</fullName>
    </submittedName>
</protein>
<name>A0A9P0CWR5_9CUCU</name>
<dbReference type="AlphaFoldDB" id="A0A9P0CWR5"/>
<keyword evidence="1" id="KW-1133">Transmembrane helix</keyword>
<feature type="transmembrane region" description="Helical" evidence="1">
    <location>
        <begin position="34"/>
        <end position="52"/>
    </location>
</feature>
<evidence type="ECO:0000313" key="2">
    <source>
        <dbReference type="EMBL" id="CAH1107625.1"/>
    </source>
</evidence>
<dbReference type="EMBL" id="OV651834">
    <property type="protein sequence ID" value="CAH1107625.1"/>
    <property type="molecule type" value="Genomic_DNA"/>
</dbReference>
<keyword evidence="3" id="KW-1185">Reference proteome</keyword>
<evidence type="ECO:0000313" key="3">
    <source>
        <dbReference type="Proteomes" id="UP001153636"/>
    </source>
</evidence>
<accession>A0A9P0CWR5</accession>
<dbReference type="OrthoDB" id="6354412at2759"/>
<organism evidence="2 3">
    <name type="scientific">Psylliodes chrysocephalus</name>
    <dbReference type="NCBI Taxonomy" id="3402493"/>
    <lineage>
        <taxon>Eukaryota</taxon>
        <taxon>Metazoa</taxon>
        <taxon>Ecdysozoa</taxon>
        <taxon>Arthropoda</taxon>
        <taxon>Hexapoda</taxon>
        <taxon>Insecta</taxon>
        <taxon>Pterygota</taxon>
        <taxon>Neoptera</taxon>
        <taxon>Endopterygota</taxon>
        <taxon>Coleoptera</taxon>
        <taxon>Polyphaga</taxon>
        <taxon>Cucujiformia</taxon>
        <taxon>Chrysomeloidea</taxon>
        <taxon>Chrysomelidae</taxon>
        <taxon>Galerucinae</taxon>
        <taxon>Alticini</taxon>
        <taxon>Psylliodes</taxon>
    </lineage>
</organism>
<reference evidence="2" key="1">
    <citation type="submission" date="2022-01" db="EMBL/GenBank/DDBJ databases">
        <authorList>
            <person name="King R."/>
        </authorList>
    </citation>
    <scope>NUCLEOTIDE SEQUENCE</scope>
</reference>
<keyword evidence="1" id="KW-0472">Membrane</keyword>
<sequence length="110" mass="13190">MSFFRFYWLRRLIRRNTNPIPQPRAELWRSRLSIIYTLIAWNAFGFVVYQIYSGKSDWAKYYGIKTEEEEKMSPGHRWAKTLGIKDAKVYRVTGFSVEKVEDDEKVESNK</sequence>
<keyword evidence="1" id="KW-0812">Transmembrane</keyword>
<proteinExistence type="predicted"/>